<comment type="caution">
    <text evidence="1">The sequence shown here is derived from an EMBL/GenBank/DDBJ whole genome shotgun (WGS) entry which is preliminary data.</text>
</comment>
<dbReference type="Proteomes" id="UP000622707">
    <property type="component" value="Unassembled WGS sequence"/>
</dbReference>
<proteinExistence type="predicted"/>
<organism evidence="1 2">
    <name type="scientific">Ramlibacter alkalitolerans</name>
    <dbReference type="NCBI Taxonomy" id="2039631"/>
    <lineage>
        <taxon>Bacteria</taxon>
        <taxon>Pseudomonadati</taxon>
        <taxon>Pseudomonadota</taxon>
        <taxon>Betaproteobacteria</taxon>
        <taxon>Burkholderiales</taxon>
        <taxon>Comamonadaceae</taxon>
        <taxon>Ramlibacter</taxon>
    </lineage>
</organism>
<evidence type="ECO:0000313" key="2">
    <source>
        <dbReference type="Proteomes" id="UP000622707"/>
    </source>
</evidence>
<keyword evidence="2" id="KW-1185">Reference proteome</keyword>
<gene>
    <name evidence="1" type="ORF">JI746_13750</name>
</gene>
<reference evidence="1 2" key="1">
    <citation type="journal article" date="2017" name="Int. J. Syst. Evol. Microbiol.">
        <title>Ramlibacter alkalitolerans sp. nov., alkali-tolerant bacterium isolated from soil of ginseng.</title>
        <authorList>
            <person name="Lee D.H."/>
            <person name="Cha C.J."/>
        </authorList>
    </citation>
    <scope>NUCLEOTIDE SEQUENCE [LARGE SCALE GENOMIC DNA]</scope>
    <source>
        <strain evidence="1 2">KACC 19305</strain>
    </source>
</reference>
<sequence>MHLVQLLLPLYAHDGERLPAALFGAVRAELVQRFGGLTAYSRAPATGLWAEGPGEGVEHDDIVVYEVMVATLDRSWWQAYREELTARMRQKELVVRAQRIETL</sequence>
<accession>A0ABS1JPI0</accession>
<dbReference type="EMBL" id="JAEQND010000007">
    <property type="protein sequence ID" value="MBL0426173.1"/>
    <property type="molecule type" value="Genomic_DNA"/>
</dbReference>
<dbReference type="RefSeq" id="WP_201690195.1">
    <property type="nucleotide sequence ID" value="NZ_JAEQND010000007.1"/>
</dbReference>
<evidence type="ECO:0008006" key="3">
    <source>
        <dbReference type="Google" id="ProtNLM"/>
    </source>
</evidence>
<protein>
    <recommendedName>
        <fullName evidence="3">DUF1330 domain-containing protein</fullName>
    </recommendedName>
</protein>
<name>A0ABS1JPI0_9BURK</name>
<evidence type="ECO:0000313" key="1">
    <source>
        <dbReference type="EMBL" id="MBL0426173.1"/>
    </source>
</evidence>